<accession>A0AA95SPC6</accession>
<dbReference type="KEGG" id="pais:PFX98_08420"/>
<gene>
    <name evidence="2" type="ORF">PFX98_08420</name>
</gene>
<feature type="domain" description="Solute-binding protein family 3/N-terminal" evidence="1">
    <location>
        <begin position="21"/>
        <end position="247"/>
    </location>
</feature>
<protein>
    <submittedName>
        <fullName evidence="2">Transporter substrate-binding domain-containing protein</fullName>
    </submittedName>
</protein>
<dbReference type="Proteomes" id="UP001177769">
    <property type="component" value="Chromosome"/>
</dbReference>
<evidence type="ECO:0000259" key="1">
    <source>
        <dbReference type="SMART" id="SM00062"/>
    </source>
</evidence>
<dbReference type="InterPro" id="IPR001638">
    <property type="entry name" value="Solute-binding_3/MltF_N"/>
</dbReference>
<evidence type="ECO:0000313" key="2">
    <source>
        <dbReference type="EMBL" id="WIT13627.1"/>
    </source>
</evidence>
<dbReference type="PANTHER" id="PTHR38834:SF3">
    <property type="entry name" value="SOLUTE-BINDING PROTEIN FAMILY 3_N-TERMINAL DOMAIN-CONTAINING PROTEIN"/>
    <property type="match status" value="1"/>
</dbReference>
<proteinExistence type="predicted"/>
<dbReference type="SUPFAM" id="SSF53850">
    <property type="entry name" value="Periplasmic binding protein-like II"/>
    <property type="match status" value="1"/>
</dbReference>
<dbReference type="EMBL" id="CP116346">
    <property type="protein sequence ID" value="WIT13627.1"/>
    <property type="molecule type" value="Genomic_DNA"/>
</dbReference>
<dbReference type="PANTHER" id="PTHR38834">
    <property type="entry name" value="PERIPLASMIC SUBSTRATE BINDING PROTEIN FAMILY 3"/>
    <property type="match status" value="1"/>
</dbReference>
<evidence type="ECO:0000313" key="3">
    <source>
        <dbReference type="Proteomes" id="UP001177769"/>
    </source>
</evidence>
<reference evidence="2" key="1">
    <citation type="submission" date="2023-01" db="EMBL/GenBank/DDBJ databases">
        <title>Whole genome sequence of Paucibacter sp. S2-9 isolated from pond sediment.</title>
        <authorList>
            <person name="Jung J.Y."/>
        </authorList>
    </citation>
    <scope>NUCLEOTIDE SEQUENCE</scope>
    <source>
        <strain evidence="2">S2-9</strain>
    </source>
</reference>
<dbReference type="Gene3D" id="3.40.190.10">
    <property type="entry name" value="Periplasmic binding protein-like II"/>
    <property type="match status" value="2"/>
</dbReference>
<organism evidence="2 3">
    <name type="scientific">Paucibacter sediminis</name>
    <dbReference type="NCBI Taxonomy" id="3019553"/>
    <lineage>
        <taxon>Bacteria</taxon>
        <taxon>Pseudomonadati</taxon>
        <taxon>Pseudomonadota</taxon>
        <taxon>Betaproteobacteria</taxon>
        <taxon>Burkholderiales</taxon>
        <taxon>Sphaerotilaceae</taxon>
        <taxon>Roseateles</taxon>
    </lineage>
</organism>
<keyword evidence="3" id="KW-1185">Reference proteome</keyword>
<dbReference type="SMART" id="SM00062">
    <property type="entry name" value="PBPb"/>
    <property type="match status" value="1"/>
</dbReference>
<name>A0AA95SPC6_9BURK</name>
<dbReference type="Pfam" id="PF00497">
    <property type="entry name" value="SBP_bac_3"/>
    <property type="match status" value="1"/>
</dbReference>
<dbReference type="AlphaFoldDB" id="A0AA95SPC6"/>
<dbReference type="RefSeq" id="WP_285234745.1">
    <property type="nucleotide sequence ID" value="NZ_CP116346.1"/>
</dbReference>
<sequence length="256" mass="27642">MTLAVALGFGAPALAQPPAKRLSFVTEHFPPYTYAEAGTAAGPMVDVLQAACARLRWQCTVEVLPWRRALGLAQNGLVDGIFTVVDTPERRSYFHVSVPVLGARYTLFTRAGDDFVLQGDRQALVGRTIGAYGPSATVLALDELVEGLKVETVIEPDNRTVLRKLAAGRYGPRGLALVNEYVALHLMREDQLGGLQSAGAVKEFDYAFGLVRQRIGARDFKAFNEALVALCHSGRSAELVRPYALPASACAKAARR</sequence>